<gene>
    <name evidence="2" type="ORF">J2T22_002617</name>
</gene>
<dbReference type="InterPro" id="IPR037401">
    <property type="entry name" value="SnoaL-like"/>
</dbReference>
<keyword evidence="3" id="KW-1185">Reference proteome</keyword>
<organism evidence="2 3">
    <name type="scientific">Pseudarthrobacter defluvii</name>
    <dbReference type="NCBI Taxonomy" id="410837"/>
    <lineage>
        <taxon>Bacteria</taxon>
        <taxon>Bacillati</taxon>
        <taxon>Actinomycetota</taxon>
        <taxon>Actinomycetes</taxon>
        <taxon>Micrococcales</taxon>
        <taxon>Micrococcaceae</taxon>
        <taxon>Pseudarthrobacter</taxon>
    </lineage>
</organism>
<evidence type="ECO:0000313" key="2">
    <source>
        <dbReference type="EMBL" id="MDQ0119422.1"/>
    </source>
</evidence>
<comment type="caution">
    <text evidence="2">The sequence shown here is derived from an EMBL/GenBank/DDBJ whole genome shotgun (WGS) entry which is preliminary data.</text>
</comment>
<dbReference type="EMBL" id="JAUSSY010000008">
    <property type="protein sequence ID" value="MDQ0119422.1"/>
    <property type="molecule type" value="Genomic_DNA"/>
</dbReference>
<dbReference type="InterPro" id="IPR032710">
    <property type="entry name" value="NTF2-like_dom_sf"/>
</dbReference>
<name>A0ABT9UIE5_9MICC</name>
<feature type="domain" description="SnoaL-like" evidence="1">
    <location>
        <begin position="22"/>
        <end position="115"/>
    </location>
</feature>
<dbReference type="Gene3D" id="3.10.450.50">
    <property type="match status" value="1"/>
</dbReference>
<dbReference type="SUPFAM" id="SSF54427">
    <property type="entry name" value="NTF2-like"/>
    <property type="match status" value="1"/>
</dbReference>
<evidence type="ECO:0000259" key="1">
    <source>
        <dbReference type="Pfam" id="PF12680"/>
    </source>
</evidence>
<dbReference type="Pfam" id="PF12680">
    <property type="entry name" value="SnoaL_2"/>
    <property type="match status" value="1"/>
</dbReference>
<proteinExistence type="predicted"/>
<dbReference type="RefSeq" id="WP_275181990.1">
    <property type="nucleotide sequence ID" value="NZ_JAUSSY010000008.1"/>
</dbReference>
<evidence type="ECO:0000313" key="3">
    <source>
        <dbReference type="Proteomes" id="UP001226389"/>
    </source>
</evidence>
<dbReference type="Proteomes" id="UP001226389">
    <property type="component" value="Unassembled WGS sequence"/>
</dbReference>
<sequence length="130" mass="14535">MTQPASAKGRASAEDLVHAWMEKYQAAWNSNGADDIRALFTPDAVYETRPHDPEPWRGDEGIVEGWLAARDEPADWTFSWELLGCDGNTAFVQGVTAYSGGRPTYDNLWVIRFDGSGRASAFTEWFMARN</sequence>
<reference evidence="2 3" key="1">
    <citation type="submission" date="2023-07" db="EMBL/GenBank/DDBJ databases">
        <title>Sorghum-associated microbial communities from plants grown in Nebraska, USA.</title>
        <authorList>
            <person name="Schachtman D."/>
        </authorList>
    </citation>
    <scope>NUCLEOTIDE SEQUENCE [LARGE SCALE GENOMIC DNA]</scope>
    <source>
        <strain evidence="2 3">DS994</strain>
    </source>
</reference>
<accession>A0ABT9UIE5</accession>
<protein>
    <submittedName>
        <fullName evidence="2">Ketosteroid isomerase-like protein</fullName>
    </submittedName>
</protein>